<feature type="transmembrane region" description="Helical" evidence="1">
    <location>
        <begin position="393"/>
        <end position="411"/>
    </location>
</feature>
<protein>
    <recommendedName>
        <fullName evidence="4">Spermine synthase</fullName>
    </recommendedName>
</protein>
<feature type="transmembrane region" description="Helical" evidence="1">
    <location>
        <begin position="151"/>
        <end position="169"/>
    </location>
</feature>
<feature type="transmembrane region" description="Helical" evidence="1">
    <location>
        <begin position="54"/>
        <end position="74"/>
    </location>
</feature>
<sequence>MDASTQSSPVSAQIPLTFPQSVGRWFVQRGESFAAGLLTAAISLYWMHLQVTTWGMSSLTTGSLLAAGVLFLAGSGWRPNYAIRLGGLAVLCGLTLSTPWWWASWDAALASVIGSAGVWLACLLNGALLAGLMLSLAWWNSRKEAAIGTNSLFWLGLAGGFWLATAALAPLMPTYWLAAAATVGFAVQMMIPSARPTENKQFAGWPGLKFSPIVSALLLGVCLPAVYRIASQLQPETTLVFFGVVASFCLGLALSRWKWLSERQLVVLTVAALVLACFPLWIRYYLLVSSSVSLTSLAIVLRQLGLIAFFAPFGLLVGCVCLPTGSRAEGKLFVQSWQVSCFALLAGATVGWSLISAFGPVLLVAVCLIAFAALTCLRGENGFVWKQLAQPRRVVPAAVAASACVALVWSYQPEFSARSLFSTHVFQSWRNGRPLNAVPGLDDGRLLSVRESSAGTLTIWRHQGTHCQLRLNGVPAGRISSNATLVPQPAGGTLSAVLPLSLHPAPRQVLLLGLESGLGLKTTLEFPVMQVDCCEQNGVLLQEMQSGALSETLASCWADDRVQLQAGHPALTVRRLKEKYDVILDTPGNSAVYRQADQFNAGRYAWLAERLAEGGLYCQRFTFTDYGPDALRSVAETLQSAFGYVTAFDTAPGEMLFVAARSRDDVITKDLIQRISAPQVRRSLARIGWDWSVAMNLAHFEQDALQEVKGYGQQNAWSSPGSFRLATEMMRWGNKWDEVRTVLANKPQHLLEHYAEEKEMADVLRRLSDVAAREQVLVKHTDQFWVYRKSVKKRLQDEPRTIIEPVKGEGLQKRIHPEDQRRLDYFETLGAATQQKACSLESLSAVEEYAYPYDPLVSYFMHAEIAKLYQRSAPPQPDLELRHWLHSLYFGSQQERSVRSIHRSLELIANADTEFTAAERYDHANTLMELLKIRWHMRKGKQDLSQAVLLIDLKDSLRACNLALEAMPQLGEEAGIDPAQTEVRIAELERTLTRMLQSHRAEMLAKASKPNYPLPPADE</sequence>
<name>F0SNT3_RUBBR</name>
<feature type="transmembrane region" description="Helical" evidence="1">
    <location>
        <begin position="81"/>
        <end position="102"/>
    </location>
</feature>
<dbReference type="SUPFAM" id="SSF53335">
    <property type="entry name" value="S-adenosyl-L-methionine-dependent methyltransferases"/>
    <property type="match status" value="1"/>
</dbReference>
<feature type="transmembrane region" description="Helical" evidence="1">
    <location>
        <begin position="264"/>
        <end position="284"/>
    </location>
</feature>
<dbReference type="EMBL" id="CP002546">
    <property type="protein sequence ID" value="ADY58969.1"/>
    <property type="molecule type" value="Genomic_DNA"/>
</dbReference>
<dbReference type="STRING" id="756272.Plabr_1357"/>
<accession>F0SNT3</accession>
<dbReference type="RefSeq" id="WP_013627700.1">
    <property type="nucleotide sequence ID" value="NC_015174.1"/>
</dbReference>
<evidence type="ECO:0000313" key="3">
    <source>
        <dbReference type="Proteomes" id="UP000006860"/>
    </source>
</evidence>
<dbReference type="eggNOG" id="COG0421">
    <property type="taxonomic scope" value="Bacteria"/>
</dbReference>
<evidence type="ECO:0008006" key="4">
    <source>
        <dbReference type="Google" id="ProtNLM"/>
    </source>
</evidence>
<dbReference type="Proteomes" id="UP000006860">
    <property type="component" value="Chromosome"/>
</dbReference>
<keyword evidence="1" id="KW-0472">Membrane</keyword>
<feature type="transmembrane region" description="Helical" evidence="1">
    <location>
        <begin position="108"/>
        <end position="139"/>
    </location>
</feature>
<dbReference type="OrthoDB" id="207189at2"/>
<dbReference type="Gene3D" id="3.40.50.150">
    <property type="entry name" value="Vaccinia Virus protein VP39"/>
    <property type="match status" value="1"/>
</dbReference>
<feature type="transmembrane region" description="Helical" evidence="1">
    <location>
        <begin position="304"/>
        <end position="325"/>
    </location>
</feature>
<proteinExistence type="predicted"/>
<keyword evidence="1" id="KW-0812">Transmembrane</keyword>
<dbReference type="HOGENOM" id="CLU_296279_0_0_0"/>
<keyword evidence="3" id="KW-1185">Reference proteome</keyword>
<dbReference type="InterPro" id="IPR029063">
    <property type="entry name" value="SAM-dependent_MTases_sf"/>
</dbReference>
<evidence type="ECO:0000313" key="2">
    <source>
        <dbReference type="EMBL" id="ADY58969.1"/>
    </source>
</evidence>
<dbReference type="KEGG" id="pbs:Plabr_1357"/>
<dbReference type="AlphaFoldDB" id="F0SNT3"/>
<gene>
    <name evidence="2" type="ordered locus">Plabr_1357</name>
</gene>
<evidence type="ECO:0000256" key="1">
    <source>
        <dbReference type="SAM" id="Phobius"/>
    </source>
</evidence>
<organism evidence="2 3">
    <name type="scientific">Rubinisphaera brasiliensis (strain ATCC 49424 / DSM 5305 / JCM 21570 / IAM 15109 / NBRC 103401 / IFAM 1448)</name>
    <name type="common">Planctomyces brasiliensis</name>
    <dbReference type="NCBI Taxonomy" id="756272"/>
    <lineage>
        <taxon>Bacteria</taxon>
        <taxon>Pseudomonadati</taxon>
        <taxon>Planctomycetota</taxon>
        <taxon>Planctomycetia</taxon>
        <taxon>Planctomycetales</taxon>
        <taxon>Planctomycetaceae</taxon>
        <taxon>Rubinisphaera</taxon>
    </lineage>
</organism>
<feature type="transmembrane region" description="Helical" evidence="1">
    <location>
        <begin position="206"/>
        <end position="227"/>
    </location>
</feature>
<keyword evidence="1" id="KW-1133">Transmembrane helix</keyword>
<feature type="transmembrane region" description="Helical" evidence="1">
    <location>
        <begin position="361"/>
        <end position="381"/>
    </location>
</feature>
<feature type="transmembrane region" description="Helical" evidence="1">
    <location>
        <begin position="239"/>
        <end position="257"/>
    </location>
</feature>
<reference evidence="3" key="1">
    <citation type="submission" date="2011-02" db="EMBL/GenBank/DDBJ databases">
        <title>The complete genome of Planctomyces brasiliensis DSM 5305.</title>
        <authorList>
            <person name="Lucas S."/>
            <person name="Copeland A."/>
            <person name="Lapidus A."/>
            <person name="Bruce D."/>
            <person name="Goodwin L."/>
            <person name="Pitluck S."/>
            <person name="Kyrpides N."/>
            <person name="Mavromatis K."/>
            <person name="Pagani I."/>
            <person name="Ivanova N."/>
            <person name="Ovchinnikova G."/>
            <person name="Lu M."/>
            <person name="Detter J.C."/>
            <person name="Han C."/>
            <person name="Land M."/>
            <person name="Hauser L."/>
            <person name="Markowitz V."/>
            <person name="Cheng J.-F."/>
            <person name="Hugenholtz P."/>
            <person name="Woyke T."/>
            <person name="Wu D."/>
            <person name="Tindall B."/>
            <person name="Pomrenke H.G."/>
            <person name="Brambilla E."/>
            <person name="Klenk H.-P."/>
            <person name="Eisen J.A."/>
        </authorList>
    </citation>
    <scope>NUCLEOTIDE SEQUENCE [LARGE SCALE GENOMIC DNA]</scope>
    <source>
        <strain evidence="3">ATCC 49424 / DSM 5305 / JCM 21570 / NBRC 103401 / IFAM 1448</strain>
    </source>
</reference>